<name>A0A382NM01_9ZZZZ</name>
<dbReference type="Pfam" id="PF00072">
    <property type="entry name" value="Response_reg"/>
    <property type="match status" value="1"/>
</dbReference>
<dbReference type="InterPro" id="IPR001789">
    <property type="entry name" value="Sig_transdc_resp-reg_receiver"/>
</dbReference>
<accession>A0A382NM01</accession>
<dbReference type="SMART" id="SM00448">
    <property type="entry name" value="REC"/>
    <property type="match status" value="1"/>
</dbReference>
<reference evidence="2" key="1">
    <citation type="submission" date="2018-05" db="EMBL/GenBank/DDBJ databases">
        <authorList>
            <person name="Lanie J.A."/>
            <person name="Ng W.-L."/>
            <person name="Kazmierczak K.M."/>
            <person name="Andrzejewski T.M."/>
            <person name="Davidsen T.M."/>
            <person name="Wayne K.J."/>
            <person name="Tettelin H."/>
            <person name="Glass J.I."/>
            <person name="Rusch D."/>
            <person name="Podicherti R."/>
            <person name="Tsui H.-C.T."/>
            <person name="Winkler M.E."/>
        </authorList>
    </citation>
    <scope>NUCLEOTIDE SEQUENCE</scope>
</reference>
<dbReference type="AlphaFoldDB" id="A0A382NM01"/>
<organism evidence="2">
    <name type="scientific">marine metagenome</name>
    <dbReference type="NCBI Taxonomy" id="408172"/>
    <lineage>
        <taxon>unclassified sequences</taxon>
        <taxon>metagenomes</taxon>
        <taxon>ecological metagenomes</taxon>
    </lineage>
</organism>
<dbReference type="SUPFAM" id="SSF52172">
    <property type="entry name" value="CheY-like"/>
    <property type="match status" value="1"/>
</dbReference>
<proteinExistence type="predicted"/>
<protein>
    <recommendedName>
        <fullName evidence="1">Response regulatory domain-containing protein</fullName>
    </recommendedName>
</protein>
<dbReference type="InterPro" id="IPR011006">
    <property type="entry name" value="CheY-like_superfamily"/>
</dbReference>
<feature type="domain" description="Response regulatory" evidence="1">
    <location>
        <begin position="11"/>
        <end position="145"/>
    </location>
</feature>
<evidence type="ECO:0000313" key="2">
    <source>
        <dbReference type="EMBL" id="SVC61690.1"/>
    </source>
</evidence>
<dbReference type="EMBL" id="UINC01101122">
    <property type="protein sequence ID" value="SVC61690.1"/>
    <property type="molecule type" value="Genomic_DNA"/>
</dbReference>
<dbReference type="PROSITE" id="PS50110">
    <property type="entry name" value="RESPONSE_REGULATORY"/>
    <property type="match status" value="1"/>
</dbReference>
<gene>
    <name evidence="2" type="ORF">METZ01_LOCUS314544</name>
</gene>
<dbReference type="Gene3D" id="3.40.50.2300">
    <property type="match status" value="1"/>
</dbReference>
<dbReference type="GO" id="GO:0000160">
    <property type="term" value="P:phosphorelay signal transduction system"/>
    <property type="evidence" value="ECO:0007669"/>
    <property type="project" value="InterPro"/>
</dbReference>
<feature type="non-terminal residue" evidence="2">
    <location>
        <position position="164"/>
    </location>
</feature>
<sequence length="164" mass="18450">MARVNTGQKILIVDDESESAILRAVRRRLEEEGWEPSVVEPESGHSLGEEFEAAALWSIEESMPDAVLLDVRFGEHRDDQFRGLGILGEIVERWPELPILMFTQYSQGQDRETAVRGSLQWDSPVDFIDKLASPDEVILRLRRLIGTSPESIPIGTHILVDVSS</sequence>
<evidence type="ECO:0000259" key="1">
    <source>
        <dbReference type="PROSITE" id="PS50110"/>
    </source>
</evidence>